<dbReference type="Pfam" id="PF00433">
    <property type="entry name" value="Pkinase_C"/>
    <property type="match status" value="1"/>
</dbReference>
<proteinExistence type="inferred from homology"/>
<dbReference type="SMART" id="SM00133">
    <property type="entry name" value="S_TK_X"/>
    <property type="match status" value="1"/>
</dbReference>
<sequence>PSFQQKLEGERELLRHTIQKELKIKEGAENLRKATTDRKNLAHIEHMLKSSNRKLEQLHHELQELNARIVLTDREESKAGCRAAGSAGHGQCSGIGCRKVEALRKQLHVEMKVKQGAENVIQMYSASKERKLLAAAQQVLQDSKTKMEIIRMHIGRVSQLAGLEDTADPAARTGTISAAELRLEELRHHLHIEAAVAEGAKNVLKILGGRRVQDRKCLAEAQGRLRESSQKIDLLRLALEHQLGELPPEHPKRALIKQELVNTASLGARHSAIHPASVIKPTALTGTLEVRLMGCQDLLEKVPGRSRVAGSSPICGSPADLRSFSRARVGLGVPGRSITGKYLRSEEPCNEVLAVLKVDSKVVGQTNWGPVNNQAWNQSFVVELDRSRELEIAVYWRDWRELCGVKFLRLEDFLDNERHGLCLALEPQGLLFAEVMFCNPVIERKPKLRRQKRIFPKQKGKEFLRAPQMNINVAAWGRLMMSFLPPCSSINSLSPPLQDSSHADFPAAAPQSPAEPMSKSSRQGVAGTALCFLAHPLLFVLAFPGGCPEGCFSSSFFVYRKRTVQLEDFHCIAMLGRGHFGKVLLAQYKATGKLFAIKALKKKDIIRRDEMESLSCEKRIFEVVNSSDHPFLVTMFACFQTPTHACFVMEYTPGGDLMMRIHEDVFPEHVAQFYAACVVLGLQFLHEKKIIYRDLKLDNLLLDAEGFVKIADFGLCKEGIGFGDHTNTFCGTPEFLAPEVLTDISYTRAVDWWGLGVLIYEMLVGEAPFPGDDEEEVFDSIVNDEVQYPRFLSAEALSITRKLLHKCPKRRLGAGERDAEEIKVQPFFKGIAWDALLARALKPPFVPALRDPTDISNFDEEFTSQQPLLTPLEQAALLTHREQTAFKDFDFVS</sequence>
<keyword evidence="16" id="KW-0805">Transcription regulation</keyword>
<comment type="catalytic activity">
    <reaction evidence="21">
        <text>L-threonyl-[protein] + ATP = O-phospho-L-threonyl-[protein] + ADP + H(+)</text>
        <dbReference type="Rhea" id="RHEA:46608"/>
        <dbReference type="Rhea" id="RHEA-COMP:11060"/>
        <dbReference type="Rhea" id="RHEA-COMP:11605"/>
        <dbReference type="ChEBI" id="CHEBI:15378"/>
        <dbReference type="ChEBI" id="CHEBI:30013"/>
        <dbReference type="ChEBI" id="CHEBI:30616"/>
        <dbReference type="ChEBI" id="CHEBI:61977"/>
        <dbReference type="ChEBI" id="CHEBI:456216"/>
        <dbReference type="EC" id="2.7.11.13"/>
    </reaction>
</comment>
<evidence type="ECO:0000256" key="8">
    <source>
        <dbReference type="ARBA" id="ARBA00022490"/>
    </source>
</evidence>
<name>A0A7K8XDF0_9PICI</name>
<comment type="catalytic activity">
    <reaction evidence="22">
        <text>L-seryl-[protein] + ATP = O-phospho-L-seryl-[protein] + ADP + H(+)</text>
        <dbReference type="Rhea" id="RHEA:17989"/>
        <dbReference type="Rhea" id="RHEA-COMP:9863"/>
        <dbReference type="Rhea" id="RHEA-COMP:11604"/>
        <dbReference type="ChEBI" id="CHEBI:15378"/>
        <dbReference type="ChEBI" id="CHEBI:29999"/>
        <dbReference type="ChEBI" id="CHEBI:30616"/>
        <dbReference type="ChEBI" id="CHEBI:83421"/>
        <dbReference type="ChEBI" id="CHEBI:456216"/>
        <dbReference type="EC" id="2.7.11.13"/>
    </reaction>
</comment>
<evidence type="ECO:0000256" key="19">
    <source>
        <dbReference type="ARBA" id="ARBA00023163"/>
    </source>
</evidence>
<evidence type="ECO:0000256" key="24">
    <source>
        <dbReference type="PROSITE-ProRule" id="PRU10141"/>
    </source>
</evidence>
<dbReference type="PROSITE" id="PS00108">
    <property type="entry name" value="PROTEIN_KINASE_ST"/>
    <property type="match status" value="1"/>
</dbReference>
<dbReference type="SUPFAM" id="SSF49562">
    <property type="entry name" value="C2 domain (Calcium/lipid-binding domain, CaLB)"/>
    <property type="match status" value="1"/>
</dbReference>
<dbReference type="Gene3D" id="1.10.510.10">
    <property type="entry name" value="Transferase(Phosphotransferase) domain 1"/>
    <property type="match status" value="1"/>
</dbReference>
<dbReference type="Pfam" id="PF02185">
    <property type="entry name" value="HR1"/>
    <property type="match status" value="3"/>
</dbReference>
<dbReference type="GO" id="GO:0005737">
    <property type="term" value="C:cytoplasm"/>
    <property type="evidence" value="ECO:0007669"/>
    <property type="project" value="UniProtKB-SubCell"/>
</dbReference>
<dbReference type="InterPro" id="IPR011009">
    <property type="entry name" value="Kinase-like_dom_sf"/>
</dbReference>
<dbReference type="CDD" id="cd05589">
    <property type="entry name" value="STKc_PKN"/>
    <property type="match status" value="1"/>
</dbReference>
<dbReference type="SUPFAM" id="SSF56112">
    <property type="entry name" value="Protein kinase-like (PK-like)"/>
    <property type="match status" value="1"/>
</dbReference>
<feature type="non-terminal residue" evidence="31">
    <location>
        <position position="893"/>
    </location>
</feature>
<dbReference type="SMART" id="SM00220">
    <property type="entry name" value="S_TKc"/>
    <property type="match status" value="1"/>
</dbReference>
<dbReference type="OrthoDB" id="63267at2759"/>
<evidence type="ECO:0000259" key="28">
    <source>
        <dbReference type="PROSITE" id="PS50011"/>
    </source>
</evidence>
<evidence type="ECO:0000256" key="25">
    <source>
        <dbReference type="SAM" id="Coils"/>
    </source>
</evidence>
<evidence type="ECO:0000256" key="15">
    <source>
        <dbReference type="ARBA" id="ARBA00022840"/>
    </source>
</evidence>
<gene>
    <name evidence="31" type="primary">Pkn2_1</name>
    <name evidence="31" type="ORF">EUBBOU_R06487</name>
</gene>
<keyword evidence="8" id="KW-0963">Cytoplasm</keyword>
<dbReference type="GO" id="GO:0004697">
    <property type="term" value="F:diacylglycerol-dependent serine/threonine kinase activity"/>
    <property type="evidence" value="ECO:0007669"/>
    <property type="project" value="UniProtKB-EC"/>
</dbReference>
<dbReference type="FunFam" id="3.30.200.20:FF:000058">
    <property type="entry name" value="Putative serine/threonine-protein kinase N2"/>
    <property type="match status" value="1"/>
</dbReference>
<dbReference type="PROSITE" id="PS50011">
    <property type="entry name" value="PROTEIN_KINASE_DOM"/>
    <property type="match status" value="1"/>
</dbReference>
<organism evidence="31 32">
    <name type="scientific">Eubucco bourcierii</name>
    <name type="common">red-headed barbet</name>
    <dbReference type="NCBI Taxonomy" id="91767"/>
    <lineage>
        <taxon>Eukaryota</taxon>
        <taxon>Metazoa</taxon>
        <taxon>Chordata</taxon>
        <taxon>Craniata</taxon>
        <taxon>Vertebrata</taxon>
        <taxon>Euteleostomi</taxon>
        <taxon>Archelosauria</taxon>
        <taxon>Archosauria</taxon>
        <taxon>Dinosauria</taxon>
        <taxon>Saurischia</taxon>
        <taxon>Theropoda</taxon>
        <taxon>Coelurosauria</taxon>
        <taxon>Aves</taxon>
        <taxon>Neognathae</taxon>
        <taxon>Neoaves</taxon>
        <taxon>Telluraves</taxon>
        <taxon>Coraciimorphae</taxon>
        <taxon>Piciformes</taxon>
        <taxon>Ramphastidae</taxon>
        <taxon>Eubucco</taxon>
    </lineage>
</organism>
<dbReference type="GO" id="GO:0031267">
    <property type="term" value="F:small GTPase binding"/>
    <property type="evidence" value="ECO:0007669"/>
    <property type="project" value="InterPro"/>
</dbReference>
<dbReference type="InterPro" id="IPR011072">
    <property type="entry name" value="HR1_rho-bd"/>
</dbReference>
<evidence type="ECO:0000256" key="12">
    <source>
        <dbReference type="ARBA" id="ARBA00022737"/>
    </source>
</evidence>
<evidence type="ECO:0000256" key="5">
    <source>
        <dbReference type="ARBA" id="ARBA00004626"/>
    </source>
</evidence>
<dbReference type="InterPro" id="IPR008271">
    <property type="entry name" value="Ser/Thr_kinase_AS"/>
</dbReference>
<dbReference type="PANTHER" id="PTHR24351">
    <property type="entry name" value="RIBOSOMAL PROTEIN S6 KINASE"/>
    <property type="match status" value="1"/>
</dbReference>
<keyword evidence="19" id="KW-0804">Transcription</keyword>
<dbReference type="GO" id="GO:0005524">
    <property type="term" value="F:ATP binding"/>
    <property type="evidence" value="ECO:0007669"/>
    <property type="project" value="UniProtKB-UniRule"/>
</dbReference>
<keyword evidence="32" id="KW-1185">Reference proteome</keyword>
<dbReference type="FunFam" id="1.10.287.160:FF:000003">
    <property type="entry name" value="Putative serine/threonine-protein kinase N2"/>
    <property type="match status" value="1"/>
</dbReference>
<dbReference type="InterPro" id="IPR037313">
    <property type="entry name" value="PKN_HR1_1"/>
</dbReference>
<dbReference type="CDD" id="cd11622">
    <property type="entry name" value="HR1_PKN_1"/>
    <property type="match status" value="1"/>
</dbReference>
<dbReference type="PROSITE" id="PS51285">
    <property type="entry name" value="AGC_KINASE_CTER"/>
    <property type="match status" value="1"/>
</dbReference>
<evidence type="ECO:0000259" key="27">
    <source>
        <dbReference type="PROSITE" id="PS50004"/>
    </source>
</evidence>
<evidence type="ECO:0000256" key="14">
    <source>
        <dbReference type="ARBA" id="ARBA00022777"/>
    </source>
</evidence>
<evidence type="ECO:0000256" key="26">
    <source>
        <dbReference type="SAM" id="MobiDB-lite"/>
    </source>
</evidence>
<keyword evidence="20" id="KW-0539">Nucleus</keyword>
<evidence type="ECO:0000313" key="32">
    <source>
        <dbReference type="Proteomes" id="UP000583613"/>
    </source>
</evidence>
<evidence type="ECO:0000259" key="29">
    <source>
        <dbReference type="PROSITE" id="PS51285"/>
    </source>
</evidence>
<feature type="non-terminal residue" evidence="31">
    <location>
        <position position="1"/>
    </location>
</feature>
<comment type="subcellular location">
    <subcellularLocation>
        <location evidence="5">Cleavage furrow</location>
    </subcellularLocation>
    <subcellularLocation>
        <location evidence="4">Cytoplasm</location>
    </subcellularLocation>
    <subcellularLocation>
        <location evidence="3">Membrane</location>
    </subcellularLocation>
    <subcellularLocation>
        <location evidence="2">Midbody</location>
    </subcellularLocation>
    <subcellularLocation>
        <location evidence="1">Nucleus</location>
    </subcellularLocation>
</comment>
<feature type="domain" description="AGC-kinase C-terminal" evidence="29">
    <location>
        <begin position="829"/>
        <end position="893"/>
    </location>
</feature>
<dbReference type="GO" id="GO:0005634">
    <property type="term" value="C:nucleus"/>
    <property type="evidence" value="ECO:0007669"/>
    <property type="project" value="UniProtKB-SubCell"/>
</dbReference>
<feature type="domain" description="REM-1" evidence="30">
    <location>
        <begin position="85"/>
        <end position="163"/>
    </location>
</feature>
<evidence type="ECO:0000313" key="31">
    <source>
        <dbReference type="EMBL" id="NXF89112.1"/>
    </source>
</evidence>
<dbReference type="InterPro" id="IPR017892">
    <property type="entry name" value="Pkinase_C"/>
</dbReference>
<dbReference type="PROSITE" id="PS50004">
    <property type="entry name" value="C2"/>
    <property type="match status" value="1"/>
</dbReference>
<evidence type="ECO:0000256" key="7">
    <source>
        <dbReference type="ARBA" id="ARBA00012429"/>
    </source>
</evidence>
<keyword evidence="9" id="KW-0723">Serine/threonine-protein kinase</keyword>
<dbReference type="Gene3D" id="3.30.200.20">
    <property type="entry name" value="Phosphorylase Kinase, domain 1"/>
    <property type="match status" value="1"/>
</dbReference>
<reference evidence="31 32" key="1">
    <citation type="submission" date="2019-09" db="EMBL/GenBank/DDBJ databases">
        <title>Bird 10,000 Genomes (B10K) Project - Family phase.</title>
        <authorList>
            <person name="Zhang G."/>
        </authorList>
    </citation>
    <scope>NUCLEOTIDE SEQUENCE [LARGE SCALE GENOMIC DNA]</scope>
    <source>
        <strain evidence="31">B10K-DU-001-04</strain>
        <tissue evidence="31">Muscle</tissue>
    </source>
</reference>
<dbReference type="InterPro" id="IPR035892">
    <property type="entry name" value="C2_domain_sf"/>
</dbReference>
<keyword evidence="14 31" id="KW-0418">Kinase</keyword>
<evidence type="ECO:0000256" key="22">
    <source>
        <dbReference type="ARBA" id="ARBA00047470"/>
    </source>
</evidence>
<evidence type="ECO:0000259" key="30">
    <source>
        <dbReference type="PROSITE" id="PS51860"/>
    </source>
</evidence>
<evidence type="ECO:0000256" key="4">
    <source>
        <dbReference type="ARBA" id="ARBA00004496"/>
    </source>
</evidence>
<keyword evidence="12" id="KW-0677">Repeat</keyword>
<dbReference type="GO" id="GO:0032154">
    <property type="term" value="C:cleavage furrow"/>
    <property type="evidence" value="ECO:0007669"/>
    <property type="project" value="UniProtKB-SubCell"/>
</dbReference>
<dbReference type="SMART" id="SM00742">
    <property type="entry name" value="Hr1"/>
    <property type="match status" value="3"/>
</dbReference>
<evidence type="ECO:0000256" key="13">
    <source>
        <dbReference type="ARBA" id="ARBA00022741"/>
    </source>
</evidence>
<evidence type="ECO:0000256" key="23">
    <source>
        <dbReference type="PROSITE-ProRule" id="PRU01207"/>
    </source>
</evidence>
<dbReference type="Proteomes" id="UP000583613">
    <property type="component" value="Unassembled WGS sequence"/>
</dbReference>
<keyword evidence="17 23" id="KW-0175">Coiled coil</keyword>
<dbReference type="Gene3D" id="1.10.287.160">
    <property type="entry name" value="HR1 repeat"/>
    <property type="match status" value="3"/>
</dbReference>
<dbReference type="FunFam" id="1.10.287.160:FF:000001">
    <property type="entry name" value="Putative serine/threonine-protein kinase N2"/>
    <property type="match status" value="1"/>
</dbReference>
<dbReference type="EMBL" id="VWZE01008309">
    <property type="protein sequence ID" value="NXF89112.1"/>
    <property type="molecule type" value="Genomic_DNA"/>
</dbReference>
<feature type="coiled-coil region" evidence="25">
    <location>
        <begin position="41"/>
        <end position="75"/>
    </location>
</feature>
<keyword evidence="13 24" id="KW-0547">Nucleotide-binding</keyword>
<evidence type="ECO:0000256" key="16">
    <source>
        <dbReference type="ARBA" id="ARBA00023015"/>
    </source>
</evidence>
<accession>A0A7K8XDF0</accession>
<evidence type="ECO:0000256" key="10">
    <source>
        <dbReference type="ARBA" id="ARBA00022553"/>
    </source>
</evidence>
<dbReference type="GO" id="GO:0007165">
    <property type="term" value="P:signal transduction"/>
    <property type="evidence" value="ECO:0007669"/>
    <property type="project" value="InterPro"/>
</dbReference>
<evidence type="ECO:0000256" key="11">
    <source>
        <dbReference type="ARBA" id="ARBA00022679"/>
    </source>
</evidence>
<dbReference type="FunFam" id="1.10.510.10:FF:000038">
    <property type="entry name" value="serine/threonine-protein kinase N2 isoform X1"/>
    <property type="match status" value="1"/>
</dbReference>
<dbReference type="InterPro" id="IPR036274">
    <property type="entry name" value="HR1_rpt_sf"/>
</dbReference>
<dbReference type="FunFam" id="1.10.287.160:FF:000002">
    <property type="entry name" value="Putative serine/threonine-protein kinase N2"/>
    <property type="match status" value="1"/>
</dbReference>
<dbReference type="CDD" id="cd11637">
    <property type="entry name" value="HR1_PKN3_3"/>
    <property type="match status" value="1"/>
</dbReference>
<feature type="binding site" evidence="24">
    <location>
        <position position="598"/>
    </location>
    <ligand>
        <name>ATP</name>
        <dbReference type="ChEBI" id="CHEBI:30616"/>
    </ligand>
</feature>
<evidence type="ECO:0000256" key="20">
    <source>
        <dbReference type="ARBA" id="ARBA00023242"/>
    </source>
</evidence>
<dbReference type="InterPro" id="IPR017441">
    <property type="entry name" value="Protein_kinase_ATP_BS"/>
</dbReference>
<dbReference type="PROSITE" id="PS51860">
    <property type="entry name" value="REM_1"/>
    <property type="match status" value="3"/>
</dbReference>
<evidence type="ECO:0000256" key="1">
    <source>
        <dbReference type="ARBA" id="ARBA00004123"/>
    </source>
</evidence>
<dbReference type="InterPro" id="IPR000961">
    <property type="entry name" value="AGC-kinase_C"/>
</dbReference>
<feature type="domain" description="REM-1" evidence="30">
    <location>
        <begin position="1"/>
        <end position="71"/>
    </location>
</feature>
<feature type="domain" description="C2" evidence="27">
    <location>
        <begin position="269"/>
        <end position="432"/>
    </location>
</feature>
<evidence type="ECO:0000256" key="18">
    <source>
        <dbReference type="ARBA" id="ARBA00023136"/>
    </source>
</evidence>
<evidence type="ECO:0000256" key="6">
    <source>
        <dbReference type="ARBA" id="ARBA00005490"/>
    </source>
</evidence>
<dbReference type="GO" id="GO:0030496">
    <property type="term" value="C:midbody"/>
    <property type="evidence" value="ECO:0007669"/>
    <property type="project" value="UniProtKB-SubCell"/>
</dbReference>
<evidence type="ECO:0000256" key="21">
    <source>
        <dbReference type="ARBA" id="ARBA00047272"/>
    </source>
</evidence>
<evidence type="ECO:0000256" key="9">
    <source>
        <dbReference type="ARBA" id="ARBA00022527"/>
    </source>
</evidence>
<keyword evidence="18" id="KW-0472">Membrane</keyword>
<dbReference type="InterPro" id="IPR000008">
    <property type="entry name" value="C2_dom"/>
</dbReference>
<evidence type="ECO:0000256" key="2">
    <source>
        <dbReference type="ARBA" id="ARBA00004214"/>
    </source>
</evidence>
<dbReference type="SUPFAM" id="SSF46585">
    <property type="entry name" value="HR1 repeat"/>
    <property type="match status" value="3"/>
</dbReference>
<feature type="domain" description="Protein kinase" evidence="28">
    <location>
        <begin position="569"/>
        <end position="828"/>
    </location>
</feature>
<comment type="similarity">
    <text evidence="6">Belongs to the protein kinase superfamily. AGC Ser/Thr protein kinase family. PKC subfamily.</text>
</comment>
<dbReference type="Pfam" id="PF00069">
    <property type="entry name" value="Pkinase"/>
    <property type="match status" value="1"/>
</dbReference>
<feature type="region of interest" description="Disordered" evidence="26">
    <location>
        <begin position="498"/>
        <end position="520"/>
    </location>
</feature>
<dbReference type="InterPro" id="IPR000719">
    <property type="entry name" value="Prot_kinase_dom"/>
</dbReference>
<comment type="caution">
    <text evidence="31">The sequence shown here is derived from an EMBL/GenBank/DDBJ whole genome shotgun (WGS) entry which is preliminary data.</text>
</comment>
<dbReference type="EC" id="2.7.11.13" evidence="7"/>
<keyword evidence="10" id="KW-0597">Phosphoprotein</keyword>
<evidence type="ECO:0000256" key="17">
    <source>
        <dbReference type="ARBA" id="ARBA00023054"/>
    </source>
</evidence>
<protein>
    <recommendedName>
        <fullName evidence="7">protein kinase C</fullName>
        <ecNumber evidence="7">2.7.11.13</ecNumber>
    </recommendedName>
</protein>
<evidence type="ECO:0000256" key="3">
    <source>
        <dbReference type="ARBA" id="ARBA00004370"/>
    </source>
</evidence>
<keyword evidence="11" id="KW-0808">Transferase</keyword>
<feature type="domain" description="REM-1" evidence="30">
    <location>
        <begin position="168"/>
        <end position="248"/>
    </location>
</feature>
<keyword evidence="15 24" id="KW-0067">ATP-binding</keyword>
<dbReference type="PROSITE" id="PS00107">
    <property type="entry name" value="PROTEIN_KINASE_ATP"/>
    <property type="match status" value="1"/>
</dbReference>
<dbReference type="AlphaFoldDB" id="A0A7K8XDF0"/>